<dbReference type="Proteomes" id="UP000663832">
    <property type="component" value="Unassembled WGS sequence"/>
</dbReference>
<comment type="similarity">
    <text evidence="1">Belongs to the cytochrome P450 family.</text>
</comment>
<sequence length="1290" mass="148741">MGHFHVAELAVAFWMAKDFHTRFTCVYNGKPGDGGNVLSHNIWTEENVVFTIILIITYFLSPVGLTIYFLATRTYFQQFAASQPINWRNPQNLKIKKIVSAVDYRLLFKRTIRFDDSLPDNLRTFYRFIRGLIGGFLGFIVLGFYAIYIVYCLIFHRKKTSAIENSPRWPPASVRAHTIESFWHSIITPIENRDWLWKVKSYWLQICTFILFAPNGENPFALFRAMQHDFAESLGEESTAGFFPFGDGVGVANYKYVKAYLQSRDPLIMKDFQTIGWSVSSSLIKYCESNHIFLPNPSHPMPDHHLLSRKIIHQWLAAFPHTLKNLHDSCSERNTATYRYLTRIVPRHPKSEANKEMIYLAVGETLFFLATGGSLTSDERDAYLDCVKNPFTFLPDWFNFLVAGHYKENIGYESYGKFQAAFARHAQGPALQAAFEAAGGKLSKSEVIRLVTMAFCLGAAPAPAKLTADIVHRLWSDQSDEILAGQDAYKQEKMVDLFYENPRNFIKESARLYTVLPMVSVLSNARIANDVKTHTGADLPANTRIHCSLTDANRDPNEFTSPDEFNPRRSAIELGKIITWNGVESDIEGKNKELRPPRYCPGHDLSILVMKFVASRFAPVMISRNQESQRSMQVNGIELMSLNSLVKPKLYVENSLSDGKSRHPDDEESEIVIVIRELYTRTHLDVKTEKYYLSSLDGYTRLIIELSKLALKGWNAKPPRAIDIAEPCNLPTQDLHLKRVDCARYVATWDEDDQNRWHCHTKLVNKILNSAFWPLEDHELQFNSIDDMIAWRWKHFPSMPSPNNPQWCGDSDDLMSRFAFFGLACHHTRKLDPGMESMELHTATLTHSILKSAHYVNDMTALSLFAVRAPFDRYGAAAYFDRERRLIGIYLSHRDELVMPMSHSCGLDNDWTYAKYMWRSSALAEVTIRDHLLTTHFIESNTLTNVSRQFLPAAHPLRIFLKPFTYRTVTINYSAATSLVNAGGLCHRIWGFEYDEFVKLCDYVIAHYRFRTMPDWIPDNMKLKKNQQNNYEKENVNNHVIGENNEKSEHNQNNKVHETNGVSDKNQSEEWVKHYPIAEDLPAFWNIVRDYVRRFFEIEYGKEESKEEEKKGTMKSERTFMIEPCERRFIAELCKPLGLDGIPSRAHLIDVITQLMCACTGIHEHVGHVGDYLFDPSFIGTKLRRDLPSLLPSVQNYSLMLVLTVLTAMKMPGLMEDWSHLIPRVATDNHEDKLPSIITEEQVKSHLDNYYLFKHQLTERMEKIDKRHRMPDTFPFQSFNPSFMECSVSV</sequence>
<proteinExistence type="inferred from homology"/>
<dbReference type="EMBL" id="CAJNOM010000062">
    <property type="protein sequence ID" value="CAF0954911.1"/>
    <property type="molecule type" value="Genomic_DNA"/>
</dbReference>
<feature type="region of interest" description="Disordered" evidence="2">
    <location>
        <begin position="1045"/>
        <end position="1064"/>
    </location>
</feature>
<evidence type="ECO:0000313" key="6">
    <source>
        <dbReference type="EMBL" id="CAF0954911.1"/>
    </source>
</evidence>
<name>A0A814DTG3_9BILA</name>
<dbReference type="EMBL" id="CAJNOI010000056">
    <property type="protein sequence ID" value="CAF0959927.1"/>
    <property type="molecule type" value="Genomic_DNA"/>
</dbReference>
<dbReference type="OrthoDB" id="9978233at2759"/>
<gene>
    <name evidence="7" type="ORF">BJG266_LOCUS13689</name>
    <name evidence="5" type="ORF">QVE165_LOCUS12125</name>
    <name evidence="6" type="ORF">QVE165_LOCUS12426</name>
</gene>
<comment type="caution">
    <text evidence="7">The sequence shown here is derived from an EMBL/GenBank/DDBJ whole genome shotgun (WGS) entry which is preliminary data.</text>
</comment>
<evidence type="ECO:0000256" key="3">
    <source>
        <dbReference type="SAM" id="Phobius"/>
    </source>
</evidence>
<evidence type="ECO:0000259" key="4">
    <source>
        <dbReference type="PROSITE" id="PS51393"/>
    </source>
</evidence>
<dbReference type="InterPro" id="IPR013819">
    <property type="entry name" value="LipOase_C"/>
</dbReference>
<evidence type="ECO:0000313" key="5">
    <source>
        <dbReference type="EMBL" id="CAF0949413.1"/>
    </source>
</evidence>
<dbReference type="GO" id="GO:0020037">
    <property type="term" value="F:heme binding"/>
    <property type="evidence" value="ECO:0007669"/>
    <property type="project" value="InterPro"/>
</dbReference>
<feature type="compositionally biased region" description="Basic and acidic residues" evidence="2">
    <location>
        <begin position="1045"/>
        <end position="1058"/>
    </location>
</feature>
<dbReference type="Gene3D" id="1.20.245.10">
    <property type="entry name" value="Lipoxygenase-1, Domain 5"/>
    <property type="match status" value="1"/>
</dbReference>
<dbReference type="Proteomes" id="UP000663877">
    <property type="component" value="Unassembled WGS sequence"/>
</dbReference>
<accession>A0A814DTG3</accession>
<dbReference type="InterPro" id="IPR001128">
    <property type="entry name" value="Cyt_P450"/>
</dbReference>
<protein>
    <recommendedName>
        <fullName evidence="4">Lipoxygenase domain-containing protein</fullName>
    </recommendedName>
</protein>
<dbReference type="SUPFAM" id="SSF48484">
    <property type="entry name" value="Lipoxigenase"/>
    <property type="match status" value="1"/>
</dbReference>
<keyword evidence="3" id="KW-0472">Membrane</keyword>
<dbReference type="GO" id="GO:0016702">
    <property type="term" value="F:oxidoreductase activity, acting on single donors with incorporation of molecular oxygen, incorporation of two atoms of oxygen"/>
    <property type="evidence" value="ECO:0007669"/>
    <property type="project" value="InterPro"/>
</dbReference>
<evidence type="ECO:0000313" key="7">
    <source>
        <dbReference type="EMBL" id="CAF0959927.1"/>
    </source>
</evidence>
<dbReference type="GO" id="GO:0016705">
    <property type="term" value="F:oxidoreductase activity, acting on paired donors, with incorporation or reduction of molecular oxygen"/>
    <property type="evidence" value="ECO:0007669"/>
    <property type="project" value="InterPro"/>
</dbReference>
<reference evidence="7" key="1">
    <citation type="submission" date="2021-02" db="EMBL/GenBank/DDBJ databases">
        <authorList>
            <person name="Nowell W R."/>
        </authorList>
    </citation>
    <scope>NUCLEOTIDE SEQUENCE</scope>
</reference>
<dbReference type="PROSITE" id="PS51393">
    <property type="entry name" value="LIPOXYGENASE_3"/>
    <property type="match status" value="1"/>
</dbReference>
<dbReference type="SUPFAM" id="SSF48264">
    <property type="entry name" value="Cytochrome P450"/>
    <property type="match status" value="1"/>
</dbReference>
<feature type="transmembrane region" description="Helical" evidence="3">
    <location>
        <begin position="48"/>
        <end position="71"/>
    </location>
</feature>
<dbReference type="GO" id="GO:0004497">
    <property type="term" value="F:monooxygenase activity"/>
    <property type="evidence" value="ECO:0007669"/>
    <property type="project" value="InterPro"/>
</dbReference>
<dbReference type="Gene3D" id="1.10.630.10">
    <property type="entry name" value="Cytochrome P450"/>
    <property type="match status" value="1"/>
</dbReference>
<dbReference type="Pfam" id="PF00067">
    <property type="entry name" value="p450"/>
    <property type="match status" value="1"/>
</dbReference>
<evidence type="ECO:0000313" key="9">
    <source>
        <dbReference type="Proteomes" id="UP000663877"/>
    </source>
</evidence>
<evidence type="ECO:0000256" key="2">
    <source>
        <dbReference type="SAM" id="MobiDB-lite"/>
    </source>
</evidence>
<evidence type="ECO:0000256" key="1">
    <source>
        <dbReference type="ARBA" id="ARBA00010617"/>
    </source>
</evidence>
<dbReference type="GO" id="GO:0005506">
    <property type="term" value="F:iron ion binding"/>
    <property type="evidence" value="ECO:0007669"/>
    <property type="project" value="InterPro"/>
</dbReference>
<dbReference type="InterPro" id="IPR036396">
    <property type="entry name" value="Cyt_P450_sf"/>
</dbReference>
<dbReference type="EMBL" id="CAJNOM010000060">
    <property type="protein sequence ID" value="CAF0949413.1"/>
    <property type="molecule type" value="Genomic_DNA"/>
</dbReference>
<organism evidence="7 9">
    <name type="scientific">Adineta steineri</name>
    <dbReference type="NCBI Taxonomy" id="433720"/>
    <lineage>
        <taxon>Eukaryota</taxon>
        <taxon>Metazoa</taxon>
        <taxon>Spiralia</taxon>
        <taxon>Gnathifera</taxon>
        <taxon>Rotifera</taxon>
        <taxon>Eurotatoria</taxon>
        <taxon>Bdelloidea</taxon>
        <taxon>Adinetida</taxon>
        <taxon>Adinetidae</taxon>
        <taxon>Adineta</taxon>
    </lineage>
</organism>
<keyword evidence="3" id="KW-0812">Transmembrane</keyword>
<keyword evidence="8" id="KW-1185">Reference proteome</keyword>
<keyword evidence="3" id="KW-1133">Transmembrane helix</keyword>
<dbReference type="InterPro" id="IPR036226">
    <property type="entry name" value="LipOase_C_sf"/>
</dbReference>
<evidence type="ECO:0000313" key="8">
    <source>
        <dbReference type="Proteomes" id="UP000663832"/>
    </source>
</evidence>
<feature type="domain" description="Lipoxygenase" evidence="4">
    <location>
        <begin position="910"/>
        <end position="1290"/>
    </location>
</feature>
<feature type="transmembrane region" description="Helical" evidence="3">
    <location>
        <begin position="132"/>
        <end position="151"/>
    </location>
</feature>